<sequence>MRQRGVLPDNFTFPFLLKACAHLQLGQDVHALILKLGFHSDIYVQNALVSFYGGCGSVELALNVFHAMHQKDLVSWSSMTTAFPMRPLHYFGKCSLPRM</sequence>
<dbReference type="GO" id="GO:0003723">
    <property type="term" value="F:RNA binding"/>
    <property type="evidence" value="ECO:0007669"/>
    <property type="project" value="InterPro"/>
</dbReference>
<reference evidence="2 3" key="1">
    <citation type="journal article" date="2018" name="Nat. Genet.">
        <title>The Rosa genome provides new insights in the design of modern roses.</title>
        <authorList>
            <person name="Bendahmane M."/>
        </authorList>
    </citation>
    <scope>NUCLEOTIDE SEQUENCE [LARGE SCALE GENOMIC DNA]</scope>
    <source>
        <strain evidence="3">cv. Old Blush</strain>
    </source>
</reference>
<keyword evidence="3" id="KW-1185">Reference proteome</keyword>
<evidence type="ECO:0000256" key="1">
    <source>
        <dbReference type="ARBA" id="ARBA00022737"/>
    </source>
</evidence>
<accession>A0A2P6Q5Y5</accession>
<dbReference type="InterPro" id="IPR002885">
    <property type="entry name" value="PPR_rpt"/>
</dbReference>
<dbReference type="Gramene" id="PRQ29583">
    <property type="protein sequence ID" value="PRQ29583"/>
    <property type="gene ID" value="RchiOBHm_Chr5g0015411"/>
</dbReference>
<dbReference type="NCBIfam" id="TIGR00756">
    <property type="entry name" value="PPR"/>
    <property type="match status" value="1"/>
</dbReference>
<name>A0A2P6Q5Y5_ROSCH</name>
<dbReference type="PANTHER" id="PTHR47926">
    <property type="entry name" value="PENTATRICOPEPTIDE REPEAT-CONTAINING PROTEIN"/>
    <property type="match status" value="1"/>
</dbReference>
<evidence type="ECO:0000313" key="3">
    <source>
        <dbReference type="Proteomes" id="UP000238479"/>
    </source>
</evidence>
<dbReference type="InterPro" id="IPR046960">
    <property type="entry name" value="PPR_At4g14850-like_plant"/>
</dbReference>
<evidence type="ECO:0000313" key="2">
    <source>
        <dbReference type="EMBL" id="PRQ29583.1"/>
    </source>
</evidence>
<dbReference type="Gene3D" id="1.25.40.10">
    <property type="entry name" value="Tetratricopeptide repeat domain"/>
    <property type="match status" value="1"/>
</dbReference>
<dbReference type="AlphaFoldDB" id="A0A2P6Q5Y5"/>
<comment type="caution">
    <text evidence="2">The sequence shown here is derived from an EMBL/GenBank/DDBJ whole genome shotgun (WGS) entry which is preliminary data.</text>
</comment>
<proteinExistence type="predicted"/>
<dbReference type="OMA" id="VIAMCAI"/>
<gene>
    <name evidence="2" type="ORF">RchiOBHm_Chr5g0015411</name>
</gene>
<dbReference type="InterPro" id="IPR011990">
    <property type="entry name" value="TPR-like_helical_dom_sf"/>
</dbReference>
<keyword evidence="1" id="KW-0677">Repeat</keyword>
<dbReference type="GO" id="GO:0009451">
    <property type="term" value="P:RNA modification"/>
    <property type="evidence" value="ECO:0007669"/>
    <property type="project" value="InterPro"/>
</dbReference>
<dbReference type="Proteomes" id="UP000238479">
    <property type="component" value="Chromosome 5"/>
</dbReference>
<dbReference type="EMBL" id="PDCK01000043">
    <property type="protein sequence ID" value="PRQ29583.1"/>
    <property type="molecule type" value="Genomic_DNA"/>
</dbReference>
<protein>
    <submittedName>
        <fullName evidence="2">Putative pentatricopeptide</fullName>
    </submittedName>
</protein>
<dbReference type="STRING" id="74649.A0A2P6Q5Y5"/>
<organism evidence="2 3">
    <name type="scientific">Rosa chinensis</name>
    <name type="common">China rose</name>
    <dbReference type="NCBI Taxonomy" id="74649"/>
    <lineage>
        <taxon>Eukaryota</taxon>
        <taxon>Viridiplantae</taxon>
        <taxon>Streptophyta</taxon>
        <taxon>Embryophyta</taxon>
        <taxon>Tracheophyta</taxon>
        <taxon>Spermatophyta</taxon>
        <taxon>Magnoliopsida</taxon>
        <taxon>eudicotyledons</taxon>
        <taxon>Gunneridae</taxon>
        <taxon>Pentapetalae</taxon>
        <taxon>rosids</taxon>
        <taxon>fabids</taxon>
        <taxon>Rosales</taxon>
        <taxon>Rosaceae</taxon>
        <taxon>Rosoideae</taxon>
        <taxon>Rosoideae incertae sedis</taxon>
        <taxon>Rosa</taxon>
    </lineage>
</organism>